<keyword evidence="1" id="KW-1133">Transmembrane helix</keyword>
<reference evidence="2 3" key="1">
    <citation type="submission" date="2018-11" db="EMBL/GenBank/DDBJ databases">
        <authorList>
            <person name="Mardanov A.V."/>
            <person name="Ravin N.V."/>
            <person name="Dedysh S.N."/>
        </authorList>
    </citation>
    <scope>NUCLEOTIDE SEQUENCE [LARGE SCALE GENOMIC DNA]</scope>
    <source>
        <strain evidence="2 3">AF10</strain>
    </source>
</reference>
<evidence type="ECO:0000313" key="2">
    <source>
        <dbReference type="EMBL" id="RXH55650.1"/>
    </source>
</evidence>
<protein>
    <submittedName>
        <fullName evidence="2">Uncharacterized protein</fullName>
    </submittedName>
</protein>
<feature type="transmembrane region" description="Helical" evidence="1">
    <location>
        <begin position="43"/>
        <end position="60"/>
    </location>
</feature>
<dbReference type="AlphaFoldDB" id="A0A4Q0T020"/>
<gene>
    <name evidence="2" type="ORF">GRAN_2507</name>
</gene>
<comment type="caution">
    <text evidence="2">The sequence shown here is derived from an EMBL/GenBank/DDBJ whole genome shotgun (WGS) entry which is preliminary data.</text>
</comment>
<evidence type="ECO:0000313" key="3">
    <source>
        <dbReference type="Proteomes" id="UP000289437"/>
    </source>
</evidence>
<reference evidence="3" key="2">
    <citation type="submission" date="2019-02" db="EMBL/GenBank/DDBJ databases">
        <title>Granulicella sibirica sp. nov., a psychrotolerant acidobacterium isolated from an organic soil layer in forested tundra, West Siberia.</title>
        <authorList>
            <person name="Oshkin I.Y."/>
            <person name="Kulichevskaya I.S."/>
            <person name="Rijpstra W.I.C."/>
            <person name="Sinninghe Damste J.S."/>
            <person name="Rakitin A.L."/>
            <person name="Ravin N.V."/>
            <person name="Dedysh S.N."/>
        </authorList>
    </citation>
    <scope>NUCLEOTIDE SEQUENCE [LARGE SCALE GENOMIC DNA]</scope>
    <source>
        <strain evidence="3">AF10</strain>
    </source>
</reference>
<sequence>MNRNLSSILHLRARSLVRGNALVLVSLGIAFLLSDFPNNRPNPWIIIPALGALAGTADTIRCMQRQWNFYHGGVILCIYMDLMALVAIGFLLIYPYADWISFH</sequence>
<name>A0A4Q0T020_9BACT</name>
<evidence type="ECO:0000256" key="1">
    <source>
        <dbReference type="SAM" id="Phobius"/>
    </source>
</evidence>
<keyword evidence="1" id="KW-0812">Transmembrane</keyword>
<proteinExistence type="predicted"/>
<keyword evidence="3" id="KW-1185">Reference proteome</keyword>
<dbReference type="Proteomes" id="UP000289437">
    <property type="component" value="Unassembled WGS sequence"/>
</dbReference>
<dbReference type="EMBL" id="RDSM01000002">
    <property type="protein sequence ID" value="RXH55650.1"/>
    <property type="molecule type" value="Genomic_DNA"/>
</dbReference>
<dbReference type="RefSeq" id="WP_241654523.1">
    <property type="nucleotide sequence ID" value="NZ_RDSM01000002.1"/>
</dbReference>
<feature type="transmembrane region" description="Helical" evidence="1">
    <location>
        <begin position="21"/>
        <end position="37"/>
    </location>
</feature>
<feature type="transmembrane region" description="Helical" evidence="1">
    <location>
        <begin position="72"/>
        <end position="97"/>
    </location>
</feature>
<keyword evidence="1" id="KW-0472">Membrane</keyword>
<organism evidence="2 3">
    <name type="scientific">Granulicella sibirica</name>
    <dbReference type="NCBI Taxonomy" id="2479048"/>
    <lineage>
        <taxon>Bacteria</taxon>
        <taxon>Pseudomonadati</taxon>
        <taxon>Acidobacteriota</taxon>
        <taxon>Terriglobia</taxon>
        <taxon>Terriglobales</taxon>
        <taxon>Acidobacteriaceae</taxon>
        <taxon>Granulicella</taxon>
    </lineage>
</organism>
<accession>A0A4Q0T020</accession>